<dbReference type="EMBL" id="QJKJ01016187">
    <property type="protein sequence ID" value="RDX61354.1"/>
    <property type="molecule type" value="Genomic_DNA"/>
</dbReference>
<evidence type="ECO:0000313" key="4">
    <source>
        <dbReference type="Proteomes" id="UP000257109"/>
    </source>
</evidence>
<dbReference type="PANTHER" id="PTHR34064">
    <property type="entry name" value="OS04G0672300 PROTEIN"/>
    <property type="match status" value="1"/>
</dbReference>
<proteinExistence type="predicted"/>
<reference evidence="3" key="1">
    <citation type="submission" date="2018-05" db="EMBL/GenBank/DDBJ databases">
        <title>Draft genome of Mucuna pruriens seed.</title>
        <authorList>
            <person name="Nnadi N.E."/>
            <person name="Vos R."/>
            <person name="Hasami M.H."/>
            <person name="Devisetty U.K."/>
            <person name="Aguiy J.C."/>
        </authorList>
    </citation>
    <scope>NUCLEOTIDE SEQUENCE [LARGE SCALE GENOMIC DNA]</scope>
    <source>
        <strain evidence="3">JCA_2017</strain>
    </source>
</reference>
<keyword evidence="2" id="KW-1133">Transmembrane helix</keyword>
<sequence>MKMEKTPELNLGGSSSCEALESEQKNMGTQRISVSDHINAYQYSAEEADSFVIDMDSFSSGINKDSTNANSRITRSLSRKGYQRGGDRKVDGNVTLHDRDTVPTTCSPKAALAGSCTAEKSAVVAVGSTHHSTNTQIHHQITITASNMCTTESKSVTRRNSFKRSSSWLLDPKRVLIFFATLSSMGTMLLIYFTLTISKQNADEYAGTENVYRLGNLSEYTMCMKDKINLQGKRIYSQAKNLVCIDLKQSLWHSHTQDNGHIGHPVALLSQINR</sequence>
<feature type="region of interest" description="Disordered" evidence="1">
    <location>
        <begin position="1"/>
        <end position="31"/>
    </location>
</feature>
<organism evidence="3 4">
    <name type="scientific">Mucuna pruriens</name>
    <name type="common">Velvet bean</name>
    <name type="synonym">Dolichos pruriens</name>
    <dbReference type="NCBI Taxonomy" id="157652"/>
    <lineage>
        <taxon>Eukaryota</taxon>
        <taxon>Viridiplantae</taxon>
        <taxon>Streptophyta</taxon>
        <taxon>Embryophyta</taxon>
        <taxon>Tracheophyta</taxon>
        <taxon>Spermatophyta</taxon>
        <taxon>Magnoliopsida</taxon>
        <taxon>eudicotyledons</taxon>
        <taxon>Gunneridae</taxon>
        <taxon>Pentapetalae</taxon>
        <taxon>rosids</taxon>
        <taxon>fabids</taxon>
        <taxon>Fabales</taxon>
        <taxon>Fabaceae</taxon>
        <taxon>Papilionoideae</taxon>
        <taxon>50 kb inversion clade</taxon>
        <taxon>NPAAA clade</taxon>
        <taxon>indigoferoid/millettioid clade</taxon>
        <taxon>Phaseoleae</taxon>
        <taxon>Mucuna</taxon>
    </lineage>
</organism>
<dbReference type="STRING" id="157652.A0A371E5P5"/>
<accession>A0A371E5P5</accession>
<comment type="caution">
    <text evidence="3">The sequence shown here is derived from an EMBL/GenBank/DDBJ whole genome shotgun (WGS) entry which is preliminary data.</text>
</comment>
<name>A0A371E5P5_MUCPR</name>
<dbReference type="Proteomes" id="UP000257109">
    <property type="component" value="Unassembled WGS sequence"/>
</dbReference>
<keyword evidence="2" id="KW-0472">Membrane</keyword>
<protein>
    <submittedName>
        <fullName evidence="3">Uncharacterized protein</fullName>
    </submittedName>
</protein>
<evidence type="ECO:0000313" key="3">
    <source>
        <dbReference type="EMBL" id="RDX61354.1"/>
    </source>
</evidence>
<evidence type="ECO:0000256" key="2">
    <source>
        <dbReference type="SAM" id="Phobius"/>
    </source>
</evidence>
<keyword evidence="2" id="KW-0812">Transmembrane</keyword>
<dbReference type="PANTHER" id="PTHR34064:SF4">
    <property type="entry name" value="PROTEIN, PUTATIVE-RELATED"/>
    <property type="match status" value="1"/>
</dbReference>
<feature type="non-terminal residue" evidence="3">
    <location>
        <position position="274"/>
    </location>
</feature>
<dbReference type="OrthoDB" id="683938at2759"/>
<feature type="transmembrane region" description="Helical" evidence="2">
    <location>
        <begin position="175"/>
        <end position="195"/>
    </location>
</feature>
<dbReference type="AlphaFoldDB" id="A0A371E5P5"/>
<gene>
    <name evidence="3" type="ORF">CR513_60425</name>
</gene>
<evidence type="ECO:0000256" key="1">
    <source>
        <dbReference type="SAM" id="MobiDB-lite"/>
    </source>
</evidence>
<keyword evidence="4" id="KW-1185">Reference proteome</keyword>